<evidence type="ECO:0000313" key="5">
    <source>
        <dbReference type="EMBL" id="SFN36456.1"/>
    </source>
</evidence>
<feature type="domain" description="HTH lacI-type" evidence="4">
    <location>
        <begin position="5"/>
        <end position="59"/>
    </location>
</feature>
<dbReference type="PROSITE" id="PS50932">
    <property type="entry name" value="HTH_LACI_2"/>
    <property type="match status" value="1"/>
</dbReference>
<reference evidence="6" key="1">
    <citation type="submission" date="2016-10" db="EMBL/GenBank/DDBJ databases">
        <authorList>
            <person name="Varghese N."/>
            <person name="Submissions S."/>
        </authorList>
    </citation>
    <scope>NUCLEOTIDE SEQUENCE [LARGE SCALE GENOMIC DNA]</scope>
    <source>
        <strain evidence="6">CGMCC 1.11101</strain>
    </source>
</reference>
<keyword evidence="1" id="KW-0805">Transcription regulation</keyword>
<dbReference type="SUPFAM" id="SSF53822">
    <property type="entry name" value="Periplasmic binding protein-like I"/>
    <property type="match status" value="1"/>
</dbReference>
<dbReference type="AlphaFoldDB" id="A0A1I4YEP3"/>
<dbReference type="Gene3D" id="1.10.260.40">
    <property type="entry name" value="lambda repressor-like DNA-binding domains"/>
    <property type="match status" value="1"/>
</dbReference>
<dbReference type="Gene3D" id="3.40.50.2300">
    <property type="match status" value="2"/>
</dbReference>
<evidence type="ECO:0000256" key="3">
    <source>
        <dbReference type="ARBA" id="ARBA00023163"/>
    </source>
</evidence>
<evidence type="ECO:0000313" key="6">
    <source>
        <dbReference type="Proteomes" id="UP000198867"/>
    </source>
</evidence>
<evidence type="ECO:0000256" key="2">
    <source>
        <dbReference type="ARBA" id="ARBA00023125"/>
    </source>
</evidence>
<dbReference type="GO" id="GO:0000976">
    <property type="term" value="F:transcription cis-regulatory region binding"/>
    <property type="evidence" value="ECO:0007669"/>
    <property type="project" value="TreeGrafter"/>
</dbReference>
<dbReference type="STRING" id="995034.SAMN05216219_0171"/>
<accession>A0A1I4YEP3</accession>
<sequence length="330" mass="35103">MSGNPTMNDVAREANVALKTVSRYVNGETNIGAPLATRIQEAIDALGYRRNLAAASIRPGRTSRMLGLIIGDLSNPYYSTIAGAIESTASDHGYLLTIGSSDEDGRRHDQLVDRLMEQRVDGLIIVPPTGAARDWSKLPPPIPALVFLDRPVDFDQADAVVADNAGGARLATAALAERGGRRIAFVGDSLDISTMRERLAGYRTALIEHGVREDPELVVTDAHRSVDAAVAIRRLLNERAIDGIFAANNRAAVGALMAFRDSGARVPLIGFDDFEAATLSTPAVSVVSHDITLMGEAAAEIVFARLSGDTSARRTHVLPATLVLRGSEDG</sequence>
<dbReference type="Proteomes" id="UP000198867">
    <property type="component" value="Unassembled WGS sequence"/>
</dbReference>
<dbReference type="InterPro" id="IPR046335">
    <property type="entry name" value="LacI/GalR-like_sensor"/>
</dbReference>
<dbReference type="InterPro" id="IPR028082">
    <property type="entry name" value="Peripla_BP_I"/>
</dbReference>
<dbReference type="SUPFAM" id="SSF47413">
    <property type="entry name" value="lambda repressor-like DNA-binding domains"/>
    <property type="match status" value="1"/>
</dbReference>
<keyword evidence="3" id="KW-0804">Transcription</keyword>
<dbReference type="CDD" id="cd01392">
    <property type="entry name" value="HTH_LacI"/>
    <property type="match status" value="1"/>
</dbReference>
<dbReference type="PANTHER" id="PTHR30146:SF109">
    <property type="entry name" value="HTH-TYPE TRANSCRIPTIONAL REGULATOR GALS"/>
    <property type="match status" value="1"/>
</dbReference>
<organism evidence="5 6">
    <name type="scientific">Mycetocola miduiensis</name>
    <dbReference type="NCBI Taxonomy" id="995034"/>
    <lineage>
        <taxon>Bacteria</taxon>
        <taxon>Bacillati</taxon>
        <taxon>Actinomycetota</taxon>
        <taxon>Actinomycetes</taxon>
        <taxon>Micrococcales</taxon>
        <taxon>Microbacteriaceae</taxon>
        <taxon>Mycetocola</taxon>
    </lineage>
</organism>
<dbReference type="Pfam" id="PF13377">
    <property type="entry name" value="Peripla_BP_3"/>
    <property type="match status" value="1"/>
</dbReference>
<keyword evidence="2" id="KW-0238">DNA-binding</keyword>
<dbReference type="CDD" id="cd06267">
    <property type="entry name" value="PBP1_LacI_sugar_binding-like"/>
    <property type="match status" value="1"/>
</dbReference>
<keyword evidence="6" id="KW-1185">Reference proteome</keyword>
<dbReference type="SMART" id="SM00354">
    <property type="entry name" value="HTH_LACI"/>
    <property type="match status" value="1"/>
</dbReference>
<dbReference type="InterPro" id="IPR010982">
    <property type="entry name" value="Lambda_DNA-bd_dom_sf"/>
</dbReference>
<proteinExistence type="predicted"/>
<protein>
    <submittedName>
        <fullName evidence="5">Transcriptional regulator, LacI family</fullName>
    </submittedName>
</protein>
<gene>
    <name evidence="5" type="ORF">SAMN05216219_0171</name>
</gene>
<dbReference type="EMBL" id="FOVM01000001">
    <property type="protein sequence ID" value="SFN36456.1"/>
    <property type="molecule type" value="Genomic_DNA"/>
</dbReference>
<evidence type="ECO:0000259" key="4">
    <source>
        <dbReference type="PROSITE" id="PS50932"/>
    </source>
</evidence>
<evidence type="ECO:0000256" key="1">
    <source>
        <dbReference type="ARBA" id="ARBA00023015"/>
    </source>
</evidence>
<name>A0A1I4YEP3_9MICO</name>
<dbReference type="GO" id="GO:0003700">
    <property type="term" value="F:DNA-binding transcription factor activity"/>
    <property type="evidence" value="ECO:0007669"/>
    <property type="project" value="TreeGrafter"/>
</dbReference>
<dbReference type="PANTHER" id="PTHR30146">
    <property type="entry name" value="LACI-RELATED TRANSCRIPTIONAL REPRESSOR"/>
    <property type="match status" value="1"/>
</dbReference>
<dbReference type="InterPro" id="IPR000843">
    <property type="entry name" value="HTH_LacI"/>
</dbReference>
<dbReference type="OrthoDB" id="3595338at2"/>
<dbReference type="Pfam" id="PF00356">
    <property type="entry name" value="LacI"/>
    <property type="match status" value="1"/>
</dbReference>